<feature type="transmembrane region" description="Helical" evidence="8">
    <location>
        <begin position="62"/>
        <end position="83"/>
    </location>
</feature>
<evidence type="ECO:0000256" key="4">
    <source>
        <dbReference type="ARBA" id="ARBA00022692"/>
    </source>
</evidence>
<feature type="transmembrane region" description="Helical" evidence="8">
    <location>
        <begin position="514"/>
        <end position="533"/>
    </location>
</feature>
<keyword evidence="5 8" id="KW-1133">Transmembrane helix</keyword>
<feature type="compositionally biased region" description="Pro residues" evidence="7">
    <location>
        <begin position="17"/>
        <end position="26"/>
    </location>
</feature>
<evidence type="ECO:0000256" key="8">
    <source>
        <dbReference type="SAM" id="Phobius"/>
    </source>
</evidence>
<dbReference type="GO" id="GO:0016757">
    <property type="term" value="F:glycosyltransferase activity"/>
    <property type="evidence" value="ECO:0007669"/>
    <property type="project" value="UniProtKB-KW"/>
</dbReference>
<name>A0ABW2CKQ3_9ACTN</name>
<feature type="region of interest" description="Disordered" evidence="7">
    <location>
        <begin position="564"/>
        <end position="590"/>
    </location>
</feature>
<comment type="subcellular location">
    <subcellularLocation>
        <location evidence="1">Membrane</location>
        <topology evidence="1">Multi-pass membrane protein</topology>
    </subcellularLocation>
</comment>
<evidence type="ECO:0000256" key="1">
    <source>
        <dbReference type="ARBA" id="ARBA00004141"/>
    </source>
</evidence>
<keyword evidence="6 8" id="KW-0472">Membrane</keyword>
<dbReference type="InterPro" id="IPR050321">
    <property type="entry name" value="Glycosyltr_2/OpgH_subfam"/>
</dbReference>
<dbReference type="PANTHER" id="PTHR43867:SF2">
    <property type="entry name" value="CELLULOSE SYNTHASE CATALYTIC SUBUNIT A [UDP-FORMING]"/>
    <property type="match status" value="1"/>
</dbReference>
<evidence type="ECO:0000313" key="9">
    <source>
        <dbReference type="EMBL" id="MFC6882364.1"/>
    </source>
</evidence>
<dbReference type="EMBL" id="JBHSXS010000012">
    <property type="protein sequence ID" value="MFC6882364.1"/>
    <property type="molecule type" value="Genomic_DNA"/>
</dbReference>
<keyword evidence="4 8" id="KW-0812">Transmembrane</keyword>
<keyword evidence="3 9" id="KW-0808">Transferase</keyword>
<feature type="region of interest" description="Disordered" evidence="7">
    <location>
        <begin position="1"/>
        <end position="27"/>
    </location>
</feature>
<reference evidence="10" key="1">
    <citation type="journal article" date="2019" name="Int. J. Syst. Evol. Microbiol.">
        <title>The Global Catalogue of Microorganisms (GCM) 10K type strain sequencing project: providing services to taxonomists for standard genome sequencing and annotation.</title>
        <authorList>
            <consortium name="The Broad Institute Genomics Platform"/>
            <consortium name="The Broad Institute Genome Sequencing Center for Infectious Disease"/>
            <person name="Wu L."/>
            <person name="Ma J."/>
        </authorList>
    </citation>
    <scope>NUCLEOTIDE SEQUENCE [LARGE SCALE GENOMIC DNA]</scope>
    <source>
        <strain evidence="10">JCM 3369</strain>
    </source>
</reference>
<dbReference type="EC" id="2.4.-.-" evidence="9"/>
<evidence type="ECO:0000256" key="5">
    <source>
        <dbReference type="ARBA" id="ARBA00022989"/>
    </source>
</evidence>
<feature type="compositionally biased region" description="Polar residues" evidence="7">
    <location>
        <begin position="564"/>
        <end position="578"/>
    </location>
</feature>
<gene>
    <name evidence="9" type="ORF">ACFQKB_21595</name>
</gene>
<dbReference type="InterPro" id="IPR029044">
    <property type="entry name" value="Nucleotide-diphossugar_trans"/>
</dbReference>
<proteinExistence type="predicted"/>
<feature type="compositionally biased region" description="Low complexity" evidence="7">
    <location>
        <begin position="579"/>
        <end position="590"/>
    </location>
</feature>
<dbReference type="Pfam" id="PF13641">
    <property type="entry name" value="Glyco_tranf_2_3"/>
    <property type="match status" value="1"/>
</dbReference>
<feature type="transmembrane region" description="Helical" evidence="8">
    <location>
        <begin position="370"/>
        <end position="392"/>
    </location>
</feature>
<dbReference type="SUPFAM" id="SSF53448">
    <property type="entry name" value="Nucleotide-diphospho-sugar transferases"/>
    <property type="match status" value="1"/>
</dbReference>
<feature type="transmembrane region" description="Helical" evidence="8">
    <location>
        <begin position="404"/>
        <end position="425"/>
    </location>
</feature>
<dbReference type="RefSeq" id="WP_160822572.1">
    <property type="nucleotide sequence ID" value="NZ_JBHSXE010000001.1"/>
</dbReference>
<dbReference type="Proteomes" id="UP001596380">
    <property type="component" value="Unassembled WGS sequence"/>
</dbReference>
<dbReference type="PANTHER" id="PTHR43867">
    <property type="entry name" value="CELLULOSE SYNTHASE CATALYTIC SUBUNIT A [UDP-FORMING]"/>
    <property type="match status" value="1"/>
</dbReference>
<evidence type="ECO:0000256" key="3">
    <source>
        <dbReference type="ARBA" id="ARBA00022679"/>
    </source>
</evidence>
<sequence>MRSEKADPAGDDGTPEHVPPPPPPLPSLWRDDRLRRAMGVVLMAASFVYVGWIAAELRAADLWLSLPFLSANVFLVLLLFVTVCTNWRRLAPDVPGPERFAAPDVAVLVPTYNEPPAMVRRTLESVLAQNWPHERLVIVVGDDGHRTAVREMVEDLRNRHPGAVLHYHLPPRKNTPERRGDAKDGNLNSMLAFVADAHPAIGFIETRDADDLVGDPDFLRHTVGHLARRPGVAFVQTIKDSRVSPGDPFGNRRRFFYRGIMLSRAANDSAFPCGSGLVWRRAHLELIGGFPTWNLVEDLYSGYLALQRGLRGAYLPVLGAVGQVAPEDVPNVYKQLGTWALDTLRIFFWKSPLTARGLSFRQRLQFLETGLFYISSVPTLVLMLTPALCLLCDVRMFRTDVVAHIAYSIFYVTLLGVYMFVLGNGTSWREVWRAKQMWVGMTFVYINACARAVLYGPGRKPEYRVTRKEQRAGLYLKEVAPQIALLALCVAALVRHLVQKYPGGLSSEIDLGSIFWVANYGVLLLCFIRRSWFGVRAGHREGRPCQPGPIRNASAGSPIGSCKALSTGSVSAVSSPPNRSRTGTSGRTSS</sequence>
<evidence type="ECO:0000313" key="10">
    <source>
        <dbReference type="Proteomes" id="UP001596380"/>
    </source>
</evidence>
<evidence type="ECO:0000256" key="2">
    <source>
        <dbReference type="ARBA" id="ARBA00022676"/>
    </source>
</evidence>
<keyword evidence="10" id="KW-1185">Reference proteome</keyword>
<organism evidence="9 10">
    <name type="scientific">Actinomadura yumaensis</name>
    <dbReference type="NCBI Taxonomy" id="111807"/>
    <lineage>
        <taxon>Bacteria</taxon>
        <taxon>Bacillati</taxon>
        <taxon>Actinomycetota</taxon>
        <taxon>Actinomycetes</taxon>
        <taxon>Streptosporangiales</taxon>
        <taxon>Thermomonosporaceae</taxon>
        <taxon>Actinomadura</taxon>
    </lineage>
</organism>
<evidence type="ECO:0000256" key="7">
    <source>
        <dbReference type="SAM" id="MobiDB-lite"/>
    </source>
</evidence>
<keyword evidence="2 9" id="KW-0328">Glycosyltransferase</keyword>
<comment type="caution">
    <text evidence="9">The sequence shown here is derived from an EMBL/GenBank/DDBJ whole genome shotgun (WGS) entry which is preliminary data.</text>
</comment>
<feature type="transmembrane region" description="Helical" evidence="8">
    <location>
        <begin position="474"/>
        <end position="494"/>
    </location>
</feature>
<protein>
    <submittedName>
        <fullName evidence="9">Glycosyltransferase</fullName>
        <ecNumber evidence="9">2.4.-.-</ecNumber>
    </submittedName>
</protein>
<feature type="transmembrane region" description="Helical" evidence="8">
    <location>
        <begin position="37"/>
        <end position="55"/>
    </location>
</feature>
<evidence type="ECO:0000256" key="6">
    <source>
        <dbReference type="ARBA" id="ARBA00023136"/>
    </source>
</evidence>
<accession>A0ABW2CKQ3</accession>
<feature type="transmembrane region" description="Helical" evidence="8">
    <location>
        <begin position="437"/>
        <end position="454"/>
    </location>
</feature>
<dbReference type="Gene3D" id="3.90.550.10">
    <property type="entry name" value="Spore Coat Polysaccharide Biosynthesis Protein SpsA, Chain A"/>
    <property type="match status" value="1"/>
</dbReference>